<dbReference type="Gene3D" id="3.40.50.10810">
    <property type="entry name" value="Tandem AAA-ATPase domain"/>
    <property type="match status" value="1"/>
</dbReference>
<dbReference type="InterPro" id="IPR000330">
    <property type="entry name" value="SNF2_N"/>
</dbReference>
<dbReference type="PROSITE" id="PS51192">
    <property type="entry name" value="HELICASE_ATP_BIND_1"/>
    <property type="match status" value="1"/>
</dbReference>
<keyword evidence="5" id="KW-0347">Helicase</keyword>
<dbReference type="InterPro" id="IPR050520">
    <property type="entry name" value="INO80/SWR1_helicase"/>
</dbReference>
<comment type="subcellular location">
    <subcellularLocation>
        <location evidence="1">Nucleus</location>
    </subcellularLocation>
</comment>
<evidence type="ECO:0000256" key="8">
    <source>
        <dbReference type="ARBA" id="ARBA00023125"/>
    </source>
</evidence>
<evidence type="ECO:0000256" key="4">
    <source>
        <dbReference type="ARBA" id="ARBA00022801"/>
    </source>
</evidence>
<feature type="domain" description="HSA" evidence="13">
    <location>
        <begin position="180"/>
        <end position="253"/>
    </location>
</feature>
<dbReference type="InterPro" id="IPR014001">
    <property type="entry name" value="Helicase_ATP-bd"/>
</dbReference>
<organism evidence="14 15">
    <name type="scientific">Mesorhabditis belari</name>
    <dbReference type="NCBI Taxonomy" id="2138241"/>
    <lineage>
        <taxon>Eukaryota</taxon>
        <taxon>Metazoa</taxon>
        <taxon>Ecdysozoa</taxon>
        <taxon>Nematoda</taxon>
        <taxon>Chromadorea</taxon>
        <taxon>Rhabditida</taxon>
        <taxon>Rhabditina</taxon>
        <taxon>Rhabditomorpha</taxon>
        <taxon>Rhabditoidea</taxon>
        <taxon>Rhabditidae</taxon>
        <taxon>Mesorhabditinae</taxon>
        <taxon>Mesorhabditis</taxon>
    </lineage>
</organism>
<dbReference type="Gene3D" id="1.10.10.60">
    <property type="entry name" value="Homeodomain-like"/>
    <property type="match status" value="1"/>
</dbReference>
<evidence type="ECO:0000259" key="12">
    <source>
        <dbReference type="PROSITE" id="PS51194"/>
    </source>
</evidence>
<keyword evidence="14" id="KW-1185">Reference proteome</keyword>
<dbReference type="PANTHER" id="PTHR45685">
    <property type="entry name" value="HELICASE SRCAP-RELATED"/>
    <property type="match status" value="1"/>
</dbReference>
<feature type="region of interest" description="Disordered" evidence="10">
    <location>
        <begin position="307"/>
        <end position="337"/>
    </location>
</feature>
<dbReference type="SMART" id="SM00487">
    <property type="entry name" value="DEXDc"/>
    <property type="match status" value="1"/>
</dbReference>
<feature type="compositionally biased region" description="Polar residues" evidence="10">
    <location>
        <begin position="307"/>
        <end position="317"/>
    </location>
</feature>
<dbReference type="Gene3D" id="1.20.120.850">
    <property type="entry name" value="SWI2/SNF2 ATPases, N-terminal domain"/>
    <property type="match status" value="1"/>
</dbReference>
<keyword evidence="8" id="KW-0238">DNA-binding</keyword>
<feature type="region of interest" description="Disordered" evidence="10">
    <location>
        <begin position="1"/>
        <end position="27"/>
    </location>
</feature>
<dbReference type="InterPro" id="IPR038718">
    <property type="entry name" value="SNF2-like_sf"/>
</dbReference>
<name>A0AAF3J1H4_9BILA</name>
<feature type="region of interest" description="Disordered" evidence="10">
    <location>
        <begin position="1568"/>
        <end position="1598"/>
    </location>
</feature>
<evidence type="ECO:0000256" key="1">
    <source>
        <dbReference type="ARBA" id="ARBA00004123"/>
    </source>
</evidence>
<keyword evidence="9" id="KW-0539">Nucleus</keyword>
<feature type="compositionally biased region" description="Acidic residues" evidence="10">
    <location>
        <begin position="324"/>
        <end position="336"/>
    </location>
</feature>
<keyword evidence="4" id="KW-0378">Hydrolase</keyword>
<keyword evidence="3" id="KW-0547">Nucleotide-binding</keyword>
<dbReference type="PANTHER" id="PTHR45685:SF1">
    <property type="entry name" value="HELICASE SRCAP"/>
    <property type="match status" value="1"/>
</dbReference>
<feature type="region of interest" description="Disordered" evidence="10">
    <location>
        <begin position="884"/>
        <end position="930"/>
    </location>
</feature>
<feature type="compositionally biased region" description="Polar residues" evidence="10">
    <location>
        <begin position="2139"/>
        <end position="2153"/>
    </location>
</feature>
<feature type="region of interest" description="Disordered" evidence="10">
    <location>
        <begin position="2139"/>
        <end position="2213"/>
    </location>
</feature>
<keyword evidence="7" id="KW-0156">Chromatin regulator</keyword>
<dbReference type="Pfam" id="PF00176">
    <property type="entry name" value="SNF2-rel_dom"/>
    <property type="match status" value="1"/>
</dbReference>
<dbReference type="GO" id="GO:0004386">
    <property type="term" value="F:helicase activity"/>
    <property type="evidence" value="ECO:0007669"/>
    <property type="project" value="UniProtKB-KW"/>
</dbReference>
<dbReference type="GO" id="GO:0005524">
    <property type="term" value="F:ATP binding"/>
    <property type="evidence" value="ECO:0007669"/>
    <property type="project" value="UniProtKB-KW"/>
</dbReference>
<evidence type="ECO:0000256" key="2">
    <source>
        <dbReference type="ARBA" id="ARBA00009220"/>
    </source>
</evidence>
<dbReference type="FunFam" id="3.40.50.300:FF:001674">
    <property type="entry name" value="E1A-binding protein p400 isoform X7"/>
    <property type="match status" value="1"/>
</dbReference>
<dbReference type="InterPro" id="IPR027417">
    <property type="entry name" value="P-loop_NTPase"/>
</dbReference>
<evidence type="ECO:0000313" key="14">
    <source>
        <dbReference type="Proteomes" id="UP000887575"/>
    </source>
</evidence>
<protein>
    <recommendedName>
        <fullName evidence="16">Helicase domino</fullName>
    </recommendedName>
</protein>
<feature type="compositionally biased region" description="Low complexity" evidence="10">
    <location>
        <begin position="2014"/>
        <end position="2034"/>
    </location>
</feature>
<feature type="domain" description="Helicase C-terminal" evidence="12">
    <location>
        <begin position="1100"/>
        <end position="1257"/>
    </location>
</feature>
<evidence type="ECO:0000256" key="3">
    <source>
        <dbReference type="ARBA" id="ARBA00022741"/>
    </source>
</evidence>
<dbReference type="GO" id="GO:0003677">
    <property type="term" value="F:DNA binding"/>
    <property type="evidence" value="ECO:0007669"/>
    <property type="project" value="UniProtKB-KW"/>
</dbReference>
<evidence type="ECO:0000256" key="7">
    <source>
        <dbReference type="ARBA" id="ARBA00022853"/>
    </source>
</evidence>
<sequence length="2213" mass="253346">MLRRSAAGSIAVNDEDPSCSNMAQPEEGIPLENEVISRLLYQVRDNRDQRERLFQRRIKDGSEPTCELAEPVNQTVQQIELSFCGTVFEDLLKSEESEIQKRLVKKKRRDEIVVPKLEKLTINVDAPSSSSAPLSECLLAVGTILPGTVSNIERAARREAHVMARVAELKRQGLWSSNLLPLCVEPQRKTTHWDNLLKEVVYLAHEFKTERKYKKKIASKFVRGAMKRWQELDKKEELALEKDKKHAMKSCAAVAKIVKDFWAKVNKVVDAKAKNVIESRKRRALNNQLTMLIDKADKLSSIVGDGLQQSATPSVNSDVVADQEYSESDTSSDNEDTFVNAERNCTEEDVAQELDALQKDSVVEFDDFLSSLPPEYLKMLMENQKNEQNLEKTVEPGPIKEVKQEVTSKKDNSISSKRAELENLADEAMLFQPKGFSLKTTQIKTPVPPLMRGTLREYQIVGLDWLVTLYEKNLNGILADEMGLGKTIQTIALLAHLACAKYNWGPHLIIVPTSVILNWEMEFKRWCPALKIFTYYGSAKERKLKRKGWSKENAFHVCITSYKTVTTDIRIFKMKKWQYMVLDEAQNIKNFKSQRWQALLNVRSANRLLLTGTPLQNSLMELWSLMHFLMPELFASHDDFKEWFSNPLTDMMEGNVEYNAPLVRRLHQILRPFILRRLKGEVEKQLPKKTEKVIKCSLSKRQRYLYDDFMSQRSTRESLKSGNMMSVLNIIMQLRKCCNHPNLFEPRPVVSPFSFFGGSMTLPGCIMELLDQRIPLSLDLRDRMLGWNTKGISHNFYTKESRNKNSKPPLALEFFYSREVRTHPPKTIPKCSWHPISIPKIPGFRFVRAIPDKLPTAVMPPQGSLQITAANQNLGLKKRKRFAGIEDGDEENQKEPKEEGQSISTEPNPSAEEGVPAKRCKRRRGQKRHATKLLRQKEKGDSFDLAFRELIPRGAVKRIFEEREHQRQLLQANNLTDPLLYNELRCLLRNEIMPVASRYVCDLIAGKTLTKIMDERIGQDLQRVHFTVPNALCYESRTLPSPGCSSFYYHNELLQREACRFVMNDVKERDHALIANQRMLLPELRLIEYDCGKLQVLSQLLRQLYLYKHRVLIFTQMARMLDVLQAFLSFHGYQYFRLDGSTGVEQRHAMMERFNTDERIFCFILSTRSGGVGINLTGADTVIFYDSDWNPTMDAQAQDRCHRIGQTRHVAVYRLISERTIEENILKKAMQKRRLGEIAIDEAGFTPEFFKKPDNLRDLFEDETIKEAIPEEIVIPRDQQELNKAMAKCEDEQDVLAIRELQAEVKAEKAEFELIASGADLSQLDETTRDDDDYKELLDKLSPIECYAIRFLQEDKRSFYDTQLEEAEKELEQKNVETKTRLKGLVTTMEASHDDESMTFQADTLIDELLFNGRDFCDELPIWLPPSPPNSDVDELYANPGFDLMYEIDWMHKEELPLEILDFYRPLEKYQRLANERDRDSTPTALSESSLLDVLPESPIPIDEVFGNSPIPFMDQESSVDGVPIESANQINHHAMNNTEAAVNTILEDALEVIKHSSMQPMAAQRMRNTSRQVASRHPDLRRHLTPPPLQREQGDYDGPPWTDYEDKALLQGIGTQERLTHLPSTSQTINWDFVAGIVKMSSNTYRSPKQCFLRYLYLSPMEEMRTLSTIYPRLQNKNLGFNGESDQDEMRNDPMLEKLHTERGAFIYQGMSQKMREANKAVITIAHLSRERRLLMPSGSIVPNDQADRLRDYDVNYEETSSPLVLLAIKEHRRGTMANERRDHYSIANSLQQNAEEDREAWGREMRVIRRPAAIICPQDKINVAERRIVIDVPPLPKPVPTLFETNRPPTEHNVANQQLARRVALAPHQQLQQGNYTVLVNSNDNAINTNRLSTYAPNTNSGQQIYRTIAPAAQATARRTPPQRMPVGFAQQGNGAISPYPGSDVQQMRTMPQTVRTPQQPGQRVIQRVAPQSSRMYVGSGAPVERHAIVVQSTPPMRVVNRNTQPARRPSQSSHQLQQPHQQQQQMPQQQQQIAMLIQQRGAQGAGNQIRNMSRFPNQAPGGPRVTNVVTMGHPMTPQTSQLQMGQASQPMQRNDPVMQRQIQPQLMHQQNIQISRQMAPNVRGSLPTVLNPISQRQSPLTVASHDSPQHFTGIPSTQPQPPQPHSQHLILNQPNMPQVQYRSLPGLLPPQVPPSVEPLQPPVTQPDRTN</sequence>
<dbReference type="InterPro" id="IPR001650">
    <property type="entry name" value="Helicase_C-like"/>
</dbReference>
<dbReference type="GO" id="GO:0000812">
    <property type="term" value="C:Swr1 complex"/>
    <property type="evidence" value="ECO:0007669"/>
    <property type="project" value="TreeGrafter"/>
</dbReference>
<keyword evidence="6" id="KW-0067">ATP-binding</keyword>
<feature type="compositionally biased region" description="Basic and acidic residues" evidence="10">
    <location>
        <begin position="891"/>
        <end position="900"/>
    </location>
</feature>
<dbReference type="SMART" id="SM00490">
    <property type="entry name" value="HELICc"/>
    <property type="match status" value="1"/>
</dbReference>
<dbReference type="Pfam" id="PF00271">
    <property type="entry name" value="Helicase_C"/>
    <property type="match status" value="1"/>
</dbReference>
<evidence type="ECO:0000256" key="9">
    <source>
        <dbReference type="ARBA" id="ARBA00023242"/>
    </source>
</evidence>
<evidence type="ECO:0008006" key="16">
    <source>
        <dbReference type="Google" id="ProtNLM"/>
    </source>
</evidence>
<dbReference type="FunFam" id="3.40.50.10810:FF:000005">
    <property type="entry name" value="Photoperiod-independent early flowering 1"/>
    <property type="match status" value="1"/>
</dbReference>
<dbReference type="Proteomes" id="UP000887575">
    <property type="component" value="Unassembled WGS sequence"/>
</dbReference>
<dbReference type="PROSITE" id="PS51204">
    <property type="entry name" value="HSA"/>
    <property type="match status" value="1"/>
</dbReference>
<dbReference type="GO" id="GO:0042393">
    <property type="term" value="F:histone binding"/>
    <property type="evidence" value="ECO:0007669"/>
    <property type="project" value="TreeGrafter"/>
</dbReference>
<reference evidence="15" key="1">
    <citation type="submission" date="2024-02" db="UniProtKB">
        <authorList>
            <consortium name="WormBaseParasite"/>
        </authorList>
    </citation>
    <scope>IDENTIFICATION</scope>
</reference>
<evidence type="ECO:0000256" key="6">
    <source>
        <dbReference type="ARBA" id="ARBA00022840"/>
    </source>
</evidence>
<dbReference type="CDD" id="cd18793">
    <property type="entry name" value="SF2_C_SNF"/>
    <property type="match status" value="1"/>
</dbReference>
<feature type="compositionally biased region" description="Polar residues" evidence="10">
    <location>
        <begin position="1994"/>
        <end position="2008"/>
    </location>
</feature>
<dbReference type="InterPro" id="IPR049730">
    <property type="entry name" value="SNF2/RAD54-like_C"/>
</dbReference>
<evidence type="ECO:0000256" key="10">
    <source>
        <dbReference type="SAM" id="MobiDB-lite"/>
    </source>
</evidence>
<evidence type="ECO:0000313" key="15">
    <source>
        <dbReference type="WBParaSite" id="MBELARI_LOCUS10302"/>
    </source>
</evidence>
<dbReference type="WBParaSite" id="MBELARI_LOCUS10302">
    <property type="protein sequence ID" value="MBELARI_LOCUS10302"/>
    <property type="gene ID" value="MBELARI_LOCUS10302"/>
</dbReference>
<feature type="domain" description="Helicase ATP-binding" evidence="11">
    <location>
        <begin position="467"/>
        <end position="632"/>
    </location>
</feature>
<accession>A0AAF3J1H4</accession>
<evidence type="ECO:0000259" key="11">
    <source>
        <dbReference type="PROSITE" id="PS51192"/>
    </source>
</evidence>
<dbReference type="SMART" id="SM00573">
    <property type="entry name" value="HSA"/>
    <property type="match status" value="1"/>
</dbReference>
<feature type="compositionally biased region" description="Polar residues" evidence="10">
    <location>
        <begin position="2172"/>
        <end position="2184"/>
    </location>
</feature>
<dbReference type="PROSITE" id="PS51194">
    <property type="entry name" value="HELICASE_CTER"/>
    <property type="match status" value="1"/>
</dbReference>
<dbReference type="Gene3D" id="3.40.50.300">
    <property type="entry name" value="P-loop containing nucleotide triphosphate hydrolases"/>
    <property type="match status" value="1"/>
</dbReference>
<evidence type="ECO:0000259" key="13">
    <source>
        <dbReference type="PROSITE" id="PS51204"/>
    </source>
</evidence>
<dbReference type="GO" id="GO:0006338">
    <property type="term" value="P:chromatin remodeling"/>
    <property type="evidence" value="ECO:0007669"/>
    <property type="project" value="TreeGrafter"/>
</dbReference>
<dbReference type="SUPFAM" id="SSF52540">
    <property type="entry name" value="P-loop containing nucleoside triphosphate hydrolases"/>
    <property type="match status" value="2"/>
</dbReference>
<proteinExistence type="inferred from homology"/>
<dbReference type="GO" id="GO:0016887">
    <property type="term" value="F:ATP hydrolysis activity"/>
    <property type="evidence" value="ECO:0007669"/>
    <property type="project" value="TreeGrafter"/>
</dbReference>
<feature type="compositionally biased region" description="Basic residues" evidence="10">
    <location>
        <begin position="918"/>
        <end position="930"/>
    </location>
</feature>
<dbReference type="InterPro" id="IPR014012">
    <property type="entry name" value="HSA_dom"/>
</dbReference>
<dbReference type="Pfam" id="PF07529">
    <property type="entry name" value="HSA"/>
    <property type="match status" value="1"/>
</dbReference>
<feature type="region of interest" description="Disordered" evidence="10">
    <location>
        <begin position="1994"/>
        <end position="2034"/>
    </location>
</feature>
<evidence type="ECO:0000256" key="5">
    <source>
        <dbReference type="ARBA" id="ARBA00022806"/>
    </source>
</evidence>
<dbReference type="CDD" id="cd18003">
    <property type="entry name" value="DEXQc_SRCAP"/>
    <property type="match status" value="1"/>
</dbReference>
<feature type="compositionally biased region" description="Pro residues" evidence="10">
    <location>
        <begin position="2190"/>
        <end position="2207"/>
    </location>
</feature>
<comment type="similarity">
    <text evidence="2">Belongs to the SNF2/RAD54 helicase family. SWR1 subfamily.</text>
</comment>